<evidence type="ECO:0000313" key="2">
    <source>
        <dbReference type="Proteomes" id="UP001154282"/>
    </source>
</evidence>
<dbReference type="EMBL" id="CAMGYJ010000008">
    <property type="protein sequence ID" value="CAI0461533.1"/>
    <property type="molecule type" value="Genomic_DNA"/>
</dbReference>
<name>A0AAV0NS48_9ROSI</name>
<dbReference type="AlphaFoldDB" id="A0AAV0NS48"/>
<evidence type="ECO:0000313" key="1">
    <source>
        <dbReference type="EMBL" id="CAI0461533.1"/>
    </source>
</evidence>
<reference evidence="1" key="1">
    <citation type="submission" date="2022-08" db="EMBL/GenBank/DDBJ databases">
        <authorList>
            <person name="Gutierrez-Valencia J."/>
        </authorList>
    </citation>
    <scope>NUCLEOTIDE SEQUENCE</scope>
</reference>
<organism evidence="1 2">
    <name type="scientific">Linum tenue</name>
    <dbReference type="NCBI Taxonomy" id="586396"/>
    <lineage>
        <taxon>Eukaryota</taxon>
        <taxon>Viridiplantae</taxon>
        <taxon>Streptophyta</taxon>
        <taxon>Embryophyta</taxon>
        <taxon>Tracheophyta</taxon>
        <taxon>Spermatophyta</taxon>
        <taxon>Magnoliopsida</taxon>
        <taxon>eudicotyledons</taxon>
        <taxon>Gunneridae</taxon>
        <taxon>Pentapetalae</taxon>
        <taxon>rosids</taxon>
        <taxon>fabids</taxon>
        <taxon>Malpighiales</taxon>
        <taxon>Linaceae</taxon>
        <taxon>Linum</taxon>
    </lineage>
</organism>
<protein>
    <submittedName>
        <fullName evidence="1">Uncharacterized protein</fullName>
    </submittedName>
</protein>
<accession>A0AAV0NS48</accession>
<keyword evidence="2" id="KW-1185">Reference proteome</keyword>
<gene>
    <name evidence="1" type="ORF">LITE_LOCUS34971</name>
</gene>
<comment type="caution">
    <text evidence="1">The sequence shown here is derived from an EMBL/GenBank/DDBJ whole genome shotgun (WGS) entry which is preliminary data.</text>
</comment>
<proteinExistence type="predicted"/>
<dbReference type="Proteomes" id="UP001154282">
    <property type="component" value="Unassembled WGS sequence"/>
</dbReference>
<sequence length="59" mass="6257">MQHLFAAPSSTSLSWLLKSIVIGKVCTLRSEGSCCSAGFGISSSKLVALFGLVECIYRC</sequence>